<feature type="domain" description="Rieske" evidence="22">
    <location>
        <begin position="36"/>
        <end position="139"/>
    </location>
</feature>
<evidence type="ECO:0000256" key="19">
    <source>
        <dbReference type="ARBA" id="ARBA00047853"/>
    </source>
</evidence>
<dbReference type="Gene3D" id="3.90.380.10">
    <property type="entry name" value="Naphthalene 1,2-dioxygenase Alpha Subunit, Chain A, domain 1"/>
    <property type="match status" value="1"/>
</dbReference>
<evidence type="ECO:0000256" key="17">
    <source>
        <dbReference type="ARBA" id="ARBA00030944"/>
    </source>
</evidence>
<dbReference type="SUPFAM" id="SSF55961">
    <property type="entry name" value="Bet v1-like"/>
    <property type="match status" value="1"/>
</dbReference>
<keyword evidence="5" id="KW-0001">2Fe-2S</keyword>
<dbReference type="InterPro" id="IPR017941">
    <property type="entry name" value="Rieske_2Fe-2S"/>
</dbReference>
<evidence type="ECO:0000256" key="12">
    <source>
        <dbReference type="ARBA" id="ARBA00023136"/>
    </source>
</evidence>
<evidence type="ECO:0000256" key="15">
    <source>
        <dbReference type="ARBA" id="ARBA00025729"/>
    </source>
</evidence>
<feature type="region of interest" description="Disordered" evidence="21">
    <location>
        <begin position="354"/>
        <end position="373"/>
    </location>
</feature>
<dbReference type="PROSITE" id="PS51296">
    <property type="entry name" value="RIESKE"/>
    <property type="match status" value="1"/>
</dbReference>
<comment type="caution">
    <text evidence="23">The sequence shown here is derived from an EMBL/GenBank/DDBJ whole genome shotgun (WGS) entry which is preliminary data.</text>
</comment>
<keyword evidence="23" id="KW-0223">Dioxygenase</keyword>
<evidence type="ECO:0000259" key="22">
    <source>
        <dbReference type="PROSITE" id="PS51296"/>
    </source>
</evidence>
<keyword evidence="8" id="KW-1133">Transmembrane helix</keyword>
<evidence type="ECO:0000256" key="20">
    <source>
        <dbReference type="ARBA" id="ARBA00049548"/>
    </source>
</evidence>
<keyword evidence="12" id="KW-0472">Membrane</keyword>
<gene>
    <name evidence="23" type="ORF">AB8998_10120</name>
</gene>
<dbReference type="EMBL" id="JBGEDP010000001">
    <property type="protein sequence ID" value="MEY8015345.1"/>
    <property type="molecule type" value="Genomic_DNA"/>
</dbReference>
<dbReference type="InterPro" id="IPR036922">
    <property type="entry name" value="Rieske_2Fe-2S_sf"/>
</dbReference>
<comment type="cofactor">
    <cofactor evidence="1">
        <name>Fe cation</name>
        <dbReference type="ChEBI" id="CHEBI:24875"/>
    </cofactor>
</comment>
<evidence type="ECO:0000256" key="6">
    <source>
        <dbReference type="ARBA" id="ARBA00022723"/>
    </source>
</evidence>
<dbReference type="PANTHER" id="PTHR21266">
    <property type="entry name" value="IRON-SULFUR DOMAIN CONTAINING PROTEIN"/>
    <property type="match status" value="1"/>
</dbReference>
<dbReference type="CDD" id="cd03469">
    <property type="entry name" value="Rieske_RO_Alpha_N"/>
    <property type="match status" value="1"/>
</dbReference>
<keyword evidence="13" id="KW-0753">Steroid metabolism</keyword>
<sequence length="373" mass="41638">MLVTHTIPESAPDPSEREFGEAGIALSSYPFPTGWFIVAFASDLAVGQVKRAHYFGEELVLFRTESGRVHVLDAYCQHLGANLGVGGTVEGEHVVCPWHGWQWRGDGSNALIPYSKIGCKNNVRIRGYPSMEWYGFVLAWHERHGRAPYWTPPVLPELETGEYYPLHPHTQMLNRVKVHPQMIIENAADPYHVQYVHKAANPATTASFEVSGYHLHATVNAHFGGGRAQTWLTPNGPVDAKIIYDNYSLGLGVVRFPSELVATVQVTGQTPVDEDYTDYFYTQASVREPGDTGDVPTGRAARFLALQQEVIKQDFFTWENMKYLERPNLAPEEAHDYAALRRWAHRFYPGPQPSPADFGYTAEGEPDPAAAQA</sequence>
<keyword evidence="11" id="KW-0411">Iron-sulfur</keyword>
<evidence type="ECO:0000256" key="8">
    <source>
        <dbReference type="ARBA" id="ARBA00022989"/>
    </source>
</evidence>
<evidence type="ECO:0000256" key="16">
    <source>
        <dbReference type="ARBA" id="ARBA00026095"/>
    </source>
</evidence>
<evidence type="ECO:0000256" key="5">
    <source>
        <dbReference type="ARBA" id="ARBA00022714"/>
    </source>
</evidence>
<evidence type="ECO:0000256" key="13">
    <source>
        <dbReference type="ARBA" id="ARBA00023221"/>
    </source>
</evidence>
<keyword evidence="24" id="KW-1185">Reference proteome</keyword>
<evidence type="ECO:0000256" key="18">
    <source>
        <dbReference type="ARBA" id="ARBA00046982"/>
    </source>
</evidence>
<keyword evidence="7" id="KW-0442">Lipid degradation</keyword>
<comment type="pathway">
    <text evidence="3">Hormone biosynthesis.</text>
</comment>
<keyword evidence="9 23" id="KW-0560">Oxidoreductase</keyword>
<comment type="catalytic activity">
    <reaction evidence="19">
        <text>cholesterol + NADH + O2 + H(+) = 7-dehydrocholesterol + NAD(+) + 2 H2O</text>
        <dbReference type="Rhea" id="RHEA:51644"/>
        <dbReference type="ChEBI" id="CHEBI:15377"/>
        <dbReference type="ChEBI" id="CHEBI:15378"/>
        <dbReference type="ChEBI" id="CHEBI:15379"/>
        <dbReference type="ChEBI" id="CHEBI:16113"/>
        <dbReference type="ChEBI" id="CHEBI:17759"/>
        <dbReference type="ChEBI" id="CHEBI:57540"/>
        <dbReference type="ChEBI" id="CHEBI:57945"/>
        <dbReference type="EC" id="1.14.19.21"/>
    </reaction>
    <physiologicalReaction direction="left-to-right" evidence="19">
        <dbReference type="Rhea" id="RHEA:51645"/>
    </physiologicalReaction>
</comment>
<keyword evidence="10" id="KW-0408">Iron</keyword>
<reference evidence="23 24" key="1">
    <citation type="submission" date="2024-08" db="EMBL/GenBank/DDBJ databases">
        <title>Mycobacterium servetensis sp. nov., a novel rapid-growing mycobacterial species recovered from a human patient in Zaragoza, Spain.</title>
        <authorList>
            <person name="Tristancho-Baro A.I."/>
            <person name="Buenestado-Serrano S."/>
            <person name="Garcia De Viedma D."/>
            <person name="Milagro-Beamonte A."/>
            <person name="Burillo N."/>
            <person name="Sanz S."/>
            <person name="Lopez-Calleja A.I."/>
            <person name="Penas-Utrilla D."/>
            <person name="Guardingo M."/>
            <person name="Garcia M.J."/>
            <person name="Vinuelas-Bayon J."/>
        </authorList>
    </citation>
    <scope>NUCLEOTIDE SEQUENCE [LARGE SCALE GENOMIC DNA]</scope>
    <source>
        <strain evidence="24">HUMS_12744610</strain>
    </source>
</reference>
<dbReference type="PANTHER" id="PTHR21266:SF32">
    <property type="entry name" value="CHOLESTEROL 7-DESATURASE NVD"/>
    <property type="match status" value="1"/>
</dbReference>
<evidence type="ECO:0000256" key="2">
    <source>
        <dbReference type="ARBA" id="ARBA00004370"/>
    </source>
</evidence>
<dbReference type="InterPro" id="IPR050584">
    <property type="entry name" value="Cholesterol_7-desaturase"/>
</dbReference>
<dbReference type="Proteomes" id="UP001564760">
    <property type="component" value="Unassembled WGS sequence"/>
</dbReference>
<evidence type="ECO:0000256" key="3">
    <source>
        <dbReference type="ARBA" id="ARBA00004972"/>
    </source>
</evidence>
<comment type="pathway">
    <text evidence="14">Steroid hormone biosynthesis; dafachronic acid biosynthesis.</text>
</comment>
<evidence type="ECO:0000256" key="7">
    <source>
        <dbReference type="ARBA" id="ARBA00022963"/>
    </source>
</evidence>
<comment type="subcellular location">
    <subcellularLocation>
        <location evidence="2">Membrane</location>
    </subcellularLocation>
</comment>
<dbReference type="GO" id="GO:0051213">
    <property type="term" value="F:dioxygenase activity"/>
    <property type="evidence" value="ECO:0007669"/>
    <property type="project" value="UniProtKB-KW"/>
</dbReference>
<evidence type="ECO:0000256" key="14">
    <source>
        <dbReference type="ARBA" id="ARBA00025712"/>
    </source>
</evidence>
<evidence type="ECO:0000256" key="10">
    <source>
        <dbReference type="ARBA" id="ARBA00023004"/>
    </source>
</evidence>
<evidence type="ECO:0000256" key="4">
    <source>
        <dbReference type="ARBA" id="ARBA00022692"/>
    </source>
</evidence>
<keyword evidence="6" id="KW-0479">Metal-binding</keyword>
<name>A0ABV4C217_9MYCO</name>
<evidence type="ECO:0000256" key="1">
    <source>
        <dbReference type="ARBA" id="ARBA00001962"/>
    </source>
</evidence>
<dbReference type="Gene3D" id="2.102.10.10">
    <property type="entry name" value="Rieske [2Fe-2S] iron-sulphur domain"/>
    <property type="match status" value="1"/>
</dbReference>
<dbReference type="SUPFAM" id="SSF50022">
    <property type="entry name" value="ISP domain"/>
    <property type="match status" value="1"/>
</dbReference>
<accession>A0ABV4C217</accession>
<evidence type="ECO:0000256" key="11">
    <source>
        <dbReference type="ARBA" id="ARBA00023014"/>
    </source>
</evidence>
<comment type="subunit">
    <text evidence="18">Homotrimer. The two-component system 3-ketosteroid-9-alpha-monooxygenase is composed of an oxygenase component KshA and a reductase component KshB.</text>
</comment>
<dbReference type="Pfam" id="PF00355">
    <property type="entry name" value="Rieske"/>
    <property type="match status" value="1"/>
</dbReference>
<proteinExistence type="inferred from homology"/>
<keyword evidence="4" id="KW-0812">Transmembrane</keyword>
<dbReference type="EC" id="1.14.19.21" evidence="16"/>
<evidence type="ECO:0000256" key="9">
    <source>
        <dbReference type="ARBA" id="ARBA00023002"/>
    </source>
</evidence>
<keyword evidence="13" id="KW-0443">Lipid metabolism</keyword>
<protein>
    <recommendedName>
        <fullName evidence="16">cholesterol 7-desaturase</fullName>
        <ecNumber evidence="16">1.14.19.21</ecNumber>
    </recommendedName>
    <alternativeName>
        <fullName evidence="17">Rieske-type oxygenase</fullName>
    </alternativeName>
</protein>
<evidence type="ECO:0000256" key="21">
    <source>
        <dbReference type="SAM" id="MobiDB-lite"/>
    </source>
</evidence>
<comment type="similarity">
    <text evidence="15">Belongs to the cholesterol 7-desaturase family.</text>
</comment>
<comment type="catalytic activity">
    <reaction evidence="20">
        <text>cholesterol + NADPH + O2 + H(+) = 7-dehydrocholesterol + NADP(+) + 2 H2O</text>
        <dbReference type="Rhea" id="RHEA:45024"/>
        <dbReference type="ChEBI" id="CHEBI:15377"/>
        <dbReference type="ChEBI" id="CHEBI:15378"/>
        <dbReference type="ChEBI" id="CHEBI:15379"/>
        <dbReference type="ChEBI" id="CHEBI:16113"/>
        <dbReference type="ChEBI" id="CHEBI:17759"/>
        <dbReference type="ChEBI" id="CHEBI:57783"/>
        <dbReference type="ChEBI" id="CHEBI:58349"/>
        <dbReference type="EC" id="1.14.19.21"/>
    </reaction>
    <physiologicalReaction direction="left-to-right" evidence="20">
        <dbReference type="Rhea" id="RHEA:45025"/>
    </physiologicalReaction>
</comment>
<dbReference type="Pfam" id="PF19298">
    <property type="entry name" value="KshA_C"/>
    <property type="match status" value="1"/>
</dbReference>
<dbReference type="InterPro" id="IPR045605">
    <property type="entry name" value="KshA-like_C"/>
</dbReference>
<evidence type="ECO:0000313" key="24">
    <source>
        <dbReference type="Proteomes" id="UP001564760"/>
    </source>
</evidence>
<organism evidence="23 24">
    <name type="scientific">Mycobacterium servetii</name>
    <dbReference type="NCBI Taxonomy" id="3237418"/>
    <lineage>
        <taxon>Bacteria</taxon>
        <taxon>Bacillati</taxon>
        <taxon>Actinomycetota</taxon>
        <taxon>Actinomycetes</taxon>
        <taxon>Mycobacteriales</taxon>
        <taxon>Mycobacteriaceae</taxon>
        <taxon>Mycobacterium</taxon>
    </lineage>
</organism>
<evidence type="ECO:0000313" key="23">
    <source>
        <dbReference type="EMBL" id="MEY8015345.1"/>
    </source>
</evidence>